<accession>V4R0N5</accession>
<comment type="caution">
    <text evidence="1">The sequence shown here is derived from an EMBL/GenBank/DDBJ whole genome shotgun (WGS) entry which is preliminary data.</text>
</comment>
<proteinExistence type="predicted"/>
<dbReference type="OrthoDB" id="7173548at2"/>
<name>V4R0N5_9CAUL</name>
<dbReference type="PATRIC" id="fig|1121022.4.peg.3952"/>
<dbReference type="RefSeq" id="WP_018083622.1">
    <property type="nucleotide sequence ID" value="NZ_AQWM01000038.1"/>
</dbReference>
<reference evidence="1 2" key="1">
    <citation type="journal article" date="2014" name="Nature">
        <title>Sequential evolution of bacterial morphology by co-option of a developmental regulator.</title>
        <authorList>
            <person name="Jiang C."/>
            <person name="Brown P.J."/>
            <person name="Ducret A."/>
            <person name="Brun Y.V."/>
        </authorList>
    </citation>
    <scope>NUCLEOTIDE SEQUENCE [LARGE SCALE GENOMIC DNA]</scope>
    <source>
        <strain evidence="1 2">DSM 16100</strain>
    </source>
</reference>
<organism evidence="1 2">
    <name type="scientific">Asticcacaulis benevestitus DSM 16100 = ATCC BAA-896</name>
    <dbReference type="NCBI Taxonomy" id="1121022"/>
    <lineage>
        <taxon>Bacteria</taxon>
        <taxon>Pseudomonadati</taxon>
        <taxon>Pseudomonadota</taxon>
        <taxon>Alphaproteobacteria</taxon>
        <taxon>Caulobacterales</taxon>
        <taxon>Caulobacteraceae</taxon>
        <taxon>Asticcacaulis</taxon>
    </lineage>
</organism>
<dbReference type="STRING" id="1121022.GCA_000376105_03938"/>
<keyword evidence="2" id="KW-1185">Reference proteome</keyword>
<dbReference type="EMBL" id="AWGB01000062">
    <property type="protein sequence ID" value="ESQ84963.1"/>
    <property type="molecule type" value="Genomic_DNA"/>
</dbReference>
<gene>
    <name evidence="1" type="ORF">ABENE_19285</name>
</gene>
<dbReference type="Proteomes" id="UP000017837">
    <property type="component" value="Unassembled WGS sequence"/>
</dbReference>
<evidence type="ECO:0000313" key="2">
    <source>
        <dbReference type="Proteomes" id="UP000017837"/>
    </source>
</evidence>
<protein>
    <submittedName>
        <fullName evidence="1">Uncharacterized protein</fullName>
    </submittedName>
</protein>
<evidence type="ECO:0000313" key="1">
    <source>
        <dbReference type="EMBL" id="ESQ84963.1"/>
    </source>
</evidence>
<dbReference type="AlphaFoldDB" id="V4R0N5"/>
<sequence length="69" mass="7881">MDKLYDCCWVELEGDMRPQLVIRKRLKPAIYAVGEWLYAECGSPLSHNPEAPRILSIQAPMGHGRRASR</sequence>